<reference evidence="3" key="1">
    <citation type="submission" date="2020-01" db="EMBL/GenBank/DDBJ databases">
        <authorList>
            <consortium name="DOE Joint Genome Institute"/>
            <person name="Haridas S."/>
            <person name="Albert R."/>
            <person name="Binder M."/>
            <person name="Bloem J."/>
            <person name="Labutti K."/>
            <person name="Salamov A."/>
            <person name="Andreopoulos B."/>
            <person name="Baker S.E."/>
            <person name="Barry K."/>
            <person name="Bills G."/>
            <person name="Bluhm B.H."/>
            <person name="Cannon C."/>
            <person name="Castanera R."/>
            <person name="Culley D.E."/>
            <person name="Daum C."/>
            <person name="Ezra D."/>
            <person name="Gonzalez J.B."/>
            <person name="Henrissat B."/>
            <person name="Kuo A."/>
            <person name="Liang C."/>
            <person name="Lipzen A."/>
            <person name="Lutzoni F."/>
            <person name="Magnuson J."/>
            <person name="Mondo S."/>
            <person name="Nolan M."/>
            <person name="Ohm R."/>
            <person name="Pangilinan J."/>
            <person name="Park H.-J."/>
            <person name="Ramirez L."/>
            <person name="Alfaro M."/>
            <person name="Sun H."/>
            <person name="Tritt A."/>
            <person name="Yoshinaga Y."/>
            <person name="Zwiers L.-H."/>
            <person name="Turgeon B.G."/>
            <person name="Goodwin S.B."/>
            <person name="Spatafora J.W."/>
            <person name="Crous P.W."/>
            <person name="Grigoriev I.V."/>
        </authorList>
    </citation>
    <scope>NUCLEOTIDE SEQUENCE</scope>
    <source>
        <strain evidence="3">CBS 342.82</strain>
    </source>
</reference>
<sequence>MAQAGEVLFRLPIAATNGEIVVTQPQTQVYLLTFNSPADNRLLPDFCNAFRLALDIIEAKYEPGVLITTSGIAKFYSNGLDLETAVSTPNFFNGTLYALWRRILTYPMPTIALLNGHAFAGGAMTAMMHDYRFMNPSKGFFCLNEVELGANLQLPMSSIFRQKCTPQAYRLLVLEAARLNGPAALKEGIVDVLGDLNSAFKYIEERKLVAKAQPGMSGRAVFRALKEGMFAETVGYLENDGKGQSSLLDVPEKETREIESIQARVKQWEKQSKL</sequence>
<dbReference type="SUPFAM" id="SSF52096">
    <property type="entry name" value="ClpP/crotonase"/>
    <property type="match status" value="1"/>
</dbReference>
<dbReference type="GeneID" id="54360489"/>
<dbReference type="CDD" id="cd06558">
    <property type="entry name" value="crotonase-like"/>
    <property type="match status" value="1"/>
</dbReference>
<organism evidence="3">
    <name type="scientific">Dissoconium aciculare CBS 342.82</name>
    <dbReference type="NCBI Taxonomy" id="1314786"/>
    <lineage>
        <taxon>Eukaryota</taxon>
        <taxon>Fungi</taxon>
        <taxon>Dikarya</taxon>
        <taxon>Ascomycota</taxon>
        <taxon>Pezizomycotina</taxon>
        <taxon>Dothideomycetes</taxon>
        <taxon>Dothideomycetidae</taxon>
        <taxon>Mycosphaerellales</taxon>
        <taxon>Dissoconiaceae</taxon>
        <taxon>Dissoconium</taxon>
    </lineage>
</organism>
<dbReference type="GO" id="GO:0005777">
    <property type="term" value="C:peroxisome"/>
    <property type="evidence" value="ECO:0007669"/>
    <property type="project" value="TreeGrafter"/>
</dbReference>
<dbReference type="Gene3D" id="3.90.226.10">
    <property type="entry name" value="2-enoyl-CoA Hydratase, Chain A, domain 1"/>
    <property type="match status" value="1"/>
</dbReference>
<keyword evidence="2" id="KW-1185">Reference proteome</keyword>
<dbReference type="PANTHER" id="PTHR11941:SF75">
    <property type="entry name" value="ENOYL-COA HYDRATASE_ISOMERASE FAMILY PROTEIN"/>
    <property type="match status" value="1"/>
</dbReference>
<evidence type="ECO:0000256" key="1">
    <source>
        <dbReference type="ARBA" id="ARBA00023026"/>
    </source>
</evidence>
<reference evidence="3" key="2">
    <citation type="submission" date="2020-04" db="EMBL/GenBank/DDBJ databases">
        <authorList>
            <consortium name="NCBI Genome Project"/>
        </authorList>
    </citation>
    <scope>NUCLEOTIDE SEQUENCE</scope>
    <source>
        <strain evidence="3">CBS 342.82</strain>
    </source>
</reference>
<gene>
    <name evidence="3" type="ORF">K489DRAFT_363739</name>
</gene>
<evidence type="ECO:0000313" key="2">
    <source>
        <dbReference type="Proteomes" id="UP000504637"/>
    </source>
</evidence>
<dbReference type="AlphaFoldDB" id="A0A6J3LU19"/>
<keyword evidence="1" id="KW-0843">Virulence</keyword>
<dbReference type="PANTHER" id="PTHR11941">
    <property type="entry name" value="ENOYL-COA HYDRATASE-RELATED"/>
    <property type="match status" value="1"/>
</dbReference>
<dbReference type="Pfam" id="PF00378">
    <property type="entry name" value="ECH_1"/>
    <property type="match status" value="1"/>
</dbReference>
<proteinExistence type="predicted"/>
<dbReference type="OrthoDB" id="1696280at2759"/>
<dbReference type="RefSeq" id="XP_033456322.1">
    <property type="nucleotide sequence ID" value="XM_033602689.1"/>
</dbReference>
<evidence type="ECO:0000313" key="3">
    <source>
        <dbReference type="RefSeq" id="XP_033456322.1"/>
    </source>
</evidence>
<name>A0A6J3LU19_9PEZI</name>
<protein>
    <submittedName>
        <fullName evidence="3">ClpP/crotonase</fullName>
    </submittedName>
</protein>
<dbReference type="InterPro" id="IPR001753">
    <property type="entry name" value="Enoyl-CoA_hydra/iso"/>
</dbReference>
<dbReference type="GO" id="GO:0004165">
    <property type="term" value="F:delta(3)-delta(2)-enoyl-CoA isomerase activity"/>
    <property type="evidence" value="ECO:0007669"/>
    <property type="project" value="TreeGrafter"/>
</dbReference>
<dbReference type="Proteomes" id="UP000504637">
    <property type="component" value="Unplaced"/>
</dbReference>
<reference evidence="3" key="3">
    <citation type="submission" date="2025-08" db="UniProtKB">
        <authorList>
            <consortium name="RefSeq"/>
        </authorList>
    </citation>
    <scope>IDENTIFICATION</scope>
    <source>
        <strain evidence="3">CBS 342.82</strain>
    </source>
</reference>
<dbReference type="InterPro" id="IPR029045">
    <property type="entry name" value="ClpP/crotonase-like_dom_sf"/>
</dbReference>
<dbReference type="GO" id="GO:0006635">
    <property type="term" value="P:fatty acid beta-oxidation"/>
    <property type="evidence" value="ECO:0007669"/>
    <property type="project" value="TreeGrafter"/>
</dbReference>
<accession>A0A6J3LU19</accession>